<reference evidence="10" key="2">
    <citation type="submission" date="2017-12" db="EMBL/GenBank/DDBJ databases">
        <title>High-resolution comparative analysis of great ape genomes.</title>
        <authorList>
            <person name="Pollen A."/>
            <person name="Hastie A."/>
            <person name="Hormozdiari F."/>
            <person name="Dougherty M."/>
            <person name="Liu R."/>
            <person name="Chaisson M."/>
            <person name="Hoppe E."/>
            <person name="Hill C."/>
            <person name="Pang A."/>
            <person name="Hillier L."/>
            <person name="Baker C."/>
            <person name="Armstrong J."/>
            <person name="Shendure J."/>
            <person name="Paten B."/>
            <person name="Wilson R."/>
            <person name="Chao H."/>
            <person name="Schneider V."/>
            <person name="Ventura M."/>
            <person name="Kronenberg Z."/>
            <person name="Murali S."/>
            <person name="Gordon D."/>
            <person name="Cantsilieris S."/>
            <person name="Munson K."/>
            <person name="Nelson B."/>
            <person name="Raja A."/>
            <person name="Underwood J."/>
            <person name="Diekhans M."/>
            <person name="Fiddes I."/>
            <person name="Haussler D."/>
            <person name="Eichler E."/>
        </authorList>
    </citation>
    <scope>NUCLEOTIDE SEQUENCE [LARGE SCALE GENOMIC DNA]</scope>
    <source>
        <strain evidence="10">Susie</strain>
    </source>
</reference>
<evidence type="ECO:0000259" key="8">
    <source>
        <dbReference type="Pfam" id="PF16206"/>
    </source>
</evidence>
<dbReference type="PANTHER" id="PTHR10663">
    <property type="entry name" value="GUANYL-NUCLEOTIDE EXCHANGE FACTOR"/>
    <property type="match status" value="1"/>
</dbReference>
<dbReference type="SUPFAM" id="SSF48371">
    <property type="entry name" value="ARM repeat"/>
    <property type="match status" value="2"/>
</dbReference>
<feature type="domain" description="Mon2/Sec7/BIG1-like dimerisation and cyclophilin-binding" evidence="9">
    <location>
        <begin position="9"/>
        <end position="184"/>
    </location>
</feature>
<evidence type="ECO:0000256" key="5">
    <source>
        <dbReference type="SAM" id="MobiDB-lite"/>
    </source>
</evidence>
<evidence type="ECO:0000256" key="3">
    <source>
        <dbReference type="ARBA" id="ARBA00022448"/>
    </source>
</evidence>
<feature type="region of interest" description="Disordered" evidence="5">
    <location>
        <begin position="510"/>
        <end position="538"/>
    </location>
</feature>
<keyword evidence="4" id="KW-0653">Protein transport</keyword>
<dbReference type="Pfam" id="PF16213">
    <property type="entry name" value="DCB"/>
    <property type="match status" value="1"/>
</dbReference>
<feature type="compositionally biased region" description="Polar residues" evidence="5">
    <location>
        <begin position="521"/>
        <end position="538"/>
    </location>
</feature>
<protein>
    <recommendedName>
        <fullName evidence="2">Protein MON2 homolog</fullName>
    </recommendedName>
</protein>
<evidence type="ECO:0000259" key="6">
    <source>
        <dbReference type="Pfam" id="PF09324"/>
    </source>
</evidence>
<evidence type="ECO:0000313" key="12">
    <source>
        <dbReference type="Proteomes" id="UP000001595"/>
    </source>
</evidence>
<dbReference type="GO" id="GO:0031901">
    <property type="term" value="C:early endosome membrane"/>
    <property type="evidence" value="ECO:0007669"/>
    <property type="project" value="Ensembl"/>
</dbReference>
<dbReference type="InterPro" id="IPR032691">
    <property type="entry name" value="Mon2/Sec7/BIG1-like_HUS"/>
</dbReference>
<dbReference type="Pfam" id="PF12783">
    <property type="entry name" value="Sec7-like_HUS"/>
    <property type="match status" value="1"/>
</dbReference>
<evidence type="ECO:0000256" key="2">
    <source>
        <dbReference type="ARBA" id="ARBA00017134"/>
    </source>
</evidence>
<dbReference type="Ensembl" id="ENSPPYT00000059385.1">
    <property type="protein sequence ID" value="ENSPPYP00000035499.1"/>
    <property type="gene ID" value="ENSPPYG00000004718.3"/>
</dbReference>
<name>A0A2J8UGM6_PONAB</name>
<sequence length="1718" mass="190515">MSGTSSPEAVKKLLENMQSDLRALSLECKKKFPPVKEAAESGIIKVKTIAARNTEILAALKENSSEVVQPFLMGCGTKEPKITQLCLAAIQRLMSHEVVSETAAGNIINMLWQLMENSLEELKLLQTVLVLLTTNTVVHDEALSKAIVLCFRLHFTKDNITNNTAAATVRQVVTVVFERMVAEDERHRDIIEQPVLVQGNSNRRSVSTLKPCAKDAYMLFQDLCQLVNADAPYWLVGMTEMTRTFGLELLESVLNDFPQVFLQHQEFSFLLKERVCPLVIKLFSPNIKFRQGSSTSSSPAPVEKPYFPICMRLLRVVSVLIKQFYSLLVTECEIFLSLLVKFLDADKPQWLRAVAVESIHRFCVQPQLLRSFCQSYDMKQHSTKVFRDIVNALGSFIQSLFLVPPTGNPATSNQAGNNNLGGSVSAPANSGMVGIGGGVTLLPAFEYRGTWIPILTITVQGSAKATYLEMLDKVEPPTIPEGYAMSVAFHCLLDLVRGITSMIEGELGEVETECQTTTEEASSPTQSTEQQDLQSTSDQMDKEIVSRAVWEEMVNACWCGLLAALSLLLDASTDEAATENILKAELTMAALCGRLGLVTSRDAFITAICKGSLPPHYALTVLNTTTAATLSNKSYSVQGQSVMMISPSSESHQQVVAVGQPLAVQPQGTVMLTSKNIQCMRTLLNLAHCHGAVLGTSWQLVLATLQHLVWILGLKPSSGGALKPGRAVEGPSTVLTTAVMTDLPVISNILSRLFESSQYLDDVSLHHLINALCSLSLEAMDMAYGNNKEPSLFAVAKLLETGLVNMHRIEILWRPLTGHLLEKVCQHPNSRMREWGAEALTSLIKAGLTFNHDPPLSQNQRLQLLLLNPLKEMSNINHPDIRLKQLECVLQILQSQGDSLGPGWPLVLGVMGAIRNDQGESLIRTAFQCLQLVVTDFLPTMPCTCLQIVVDVAGSFGLHNQELNISLTSIGLLWNISDYFFQRGETIEKELNKEEAAQQKQAEEKGVVLNRPFHPAPPFDCLWLCLYAKLGELCVDPRPAVRKSAGQTLFSTIGAHGTLLQHSTWHTVIWKVLFHLLDRVRESSTTADKEKIESGGGNILIHHSRDTAEKQWAETWVLTLAGVARIFNTRRYLLQPLGDFSRAWDVLLDHIQSAALSKNNEVSLAALKSFQEILQIVSPVRDSDKPETPPVVNVPVPVLIGPISGMSRPFVRTDSIGERLGRYSSSEPPIVTDELEDLNLWWAAWNTWYRIGSESTKPPITFDKLTFIPSQPFLTALIQIFPALYQHIKTGFNMDDLQKLGVILHSAISVPISSDASPFILPSYTEAVLTSLQEAVLTALDVLQKAICVGPENMQIMYPAIFDQLLAFVEFSCKPPQYGQLETKHIANAKYNQIQLFAPAEWVALNYVPFAERSLEVVVDLYQKTACHKAVVNEKVLQNIIKTLRVPLSLKYSCPSESTWKLAVSSLLRVLSIGLPVARQHASSGKFDSMWPELANTFEDFLFTKSIPPDNLSIQEFQRNENIDVEVVQLISNEILPYANFIPKEFVGQIMTMLNKGSIHSQSSSFTEAEIDIRLREEFSKMCFETLLQFSFSNKVTTPQEGYISRMALSVLLKRSQDVLHRYIEDERLSGKCPLPRQQVTEIIFVLKAVSTLIDSLKKTQPENVDGNTWAQVIALYPTLVECITCSSSEVCSALKEALVPFKDFMQPPASRVQNGES</sequence>
<evidence type="ECO:0000256" key="4">
    <source>
        <dbReference type="ARBA" id="ARBA00022927"/>
    </source>
</evidence>
<proteinExistence type="inferred from homology"/>
<feature type="domain" description="Mon2/Sec7/BIG1-like HDS" evidence="6">
    <location>
        <begin position="852"/>
        <end position="931"/>
    </location>
</feature>
<reference evidence="11" key="3">
    <citation type="submission" date="2025-05" db="UniProtKB">
        <authorList>
            <consortium name="Ensembl"/>
        </authorList>
    </citation>
    <scope>IDENTIFICATION</scope>
</reference>
<dbReference type="InterPro" id="IPR032817">
    <property type="entry name" value="Mon2_C"/>
</dbReference>
<feature type="domain" description="Mon2 C-terminal" evidence="8">
    <location>
        <begin position="935"/>
        <end position="1709"/>
    </location>
</feature>
<dbReference type="InterPro" id="IPR032629">
    <property type="entry name" value="DCB_dom"/>
</dbReference>
<evidence type="ECO:0000313" key="10">
    <source>
        <dbReference type="EMBL" id="PNJ44407.1"/>
    </source>
</evidence>
<evidence type="ECO:0000256" key="1">
    <source>
        <dbReference type="ARBA" id="ARBA00008144"/>
    </source>
</evidence>
<accession>A0A8I5U3K2</accession>
<gene>
    <name evidence="11" type="primary">MON2</name>
    <name evidence="10" type="ORF">CR201_G0027680</name>
</gene>
<reference evidence="11 12" key="1">
    <citation type="submission" date="2008-02" db="EMBL/GenBank/DDBJ databases">
        <title>A 6x draft sequence assembly of the Pongo pygmaeus abelii genome.</title>
        <authorList>
            <person name="Wilson R.K."/>
            <person name="Mardis E."/>
        </authorList>
    </citation>
    <scope>NUCLEOTIDE SEQUENCE [LARGE SCALE GENOMIC DNA]</scope>
</reference>
<dbReference type="InterPro" id="IPR015403">
    <property type="entry name" value="Mon2/Sec7/BIG1-like_HDS"/>
</dbReference>
<dbReference type="GO" id="GO:0015031">
    <property type="term" value="P:protein transport"/>
    <property type="evidence" value="ECO:0007669"/>
    <property type="project" value="UniProtKB-KW"/>
</dbReference>
<dbReference type="InterPro" id="IPR016024">
    <property type="entry name" value="ARM-type_fold"/>
</dbReference>
<feature type="domain" description="Mon2/Sec7/BIG1-like HUS" evidence="7">
    <location>
        <begin position="212"/>
        <end position="385"/>
    </location>
</feature>
<keyword evidence="3" id="KW-0813">Transport</keyword>
<dbReference type="PANTHER" id="PTHR10663:SF333">
    <property type="entry name" value="PROTEIN MON2 HOMOLOG"/>
    <property type="match status" value="1"/>
</dbReference>
<dbReference type="Pfam" id="PF16206">
    <property type="entry name" value="Mon2_C"/>
    <property type="match status" value="1"/>
</dbReference>
<dbReference type="Proteomes" id="UP000001595">
    <property type="component" value="Chromosome 12"/>
</dbReference>
<organism evidence="10">
    <name type="scientific">Pongo abelii</name>
    <name type="common">Sumatran orangutan</name>
    <name type="synonym">Pongo pygmaeus abelii</name>
    <dbReference type="NCBI Taxonomy" id="9601"/>
    <lineage>
        <taxon>Eukaryota</taxon>
        <taxon>Metazoa</taxon>
        <taxon>Chordata</taxon>
        <taxon>Craniata</taxon>
        <taxon>Vertebrata</taxon>
        <taxon>Euteleostomi</taxon>
        <taxon>Mammalia</taxon>
        <taxon>Eutheria</taxon>
        <taxon>Euarchontoglires</taxon>
        <taxon>Primates</taxon>
        <taxon>Haplorrhini</taxon>
        <taxon>Catarrhini</taxon>
        <taxon>Hominidae</taxon>
        <taxon>Pongo</taxon>
    </lineage>
</organism>
<evidence type="ECO:0000259" key="7">
    <source>
        <dbReference type="Pfam" id="PF12783"/>
    </source>
</evidence>
<dbReference type="GeneTree" id="ENSGT00390000013286"/>
<dbReference type="Pfam" id="PF09324">
    <property type="entry name" value="Sec7-like_HDS"/>
    <property type="match status" value="1"/>
</dbReference>
<comment type="similarity">
    <text evidence="1">Belongs to the MON2 family.</text>
</comment>
<accession>A0A2J8UGM6</accession>
<dbReference type="EMBL" id="NDHI03003457">
    <property type="protein sequence ID" value="PNJ44407.1"/>
    <property type="molecule type" value="Genomic_DNA"/>
</dbReference>
<dbReference type="OMA" id="AWRLCLN"/>
<evidence type="ECO:0000259" key="9">
    <source>
        <dbReference type="Pfam" id="PF16213"/>
    </source>
</evidence>
<keyword evidence="12" id="KW-1185">Reference proteome</keyword>
<evidence type="ECO:0000313" key="11">
    <source>
        <dbReference type="Ensembl" id="ENSPPYP00000035499.1"/>
    </source>
</evidence>